<comment type="caution">
    <text evidence="1">The sequence shown here is derived from an EMBL/GenBank/DDBJ whole genome shotgun (WGS) entry which is preliminary data.</text>
</comment>
<dbReference type="InterPro" id="IPR010869">
    <property type="entry name" value="DUF1501"/>
</dbReference>
<dbReference type="InterPro" id="IPR006311">
    <property type="entry name" value="TAT_signal"/>
</dbReference>
<dbReference type="SUPFAM" id="SSF53649">
    <property type="entry name" value="Alkaline phosphatase-like"/>
    <property type="match status" value="1"/>
</dbReference>
<accession>B9XKF8</accession>
<reference evidence="1 2" key="1">
    <citation type="journal article" date="2011" name="J. Bacteriol.">
        <title>Genome sequence of 'Pedosphaera parvula' Ellin514, an aerobic Verrucomicrobial isolate from pasture soil.</title>
        <authorList>
            <person name="Kant R."/>
            <person name="van Passel M.W."/>
            <person name="Sangwan P."/>
            <person name="Palva A."/>
            <person name="Lucas S."/>
            <person name="Copeland A."/>
            <person name="Lapidus A."/>
            <person name="Glavina Del Rio T."/>
            <person name="Dalin E."/>
            <person name="Tice H."/>
            <person name="Bruce D."/>
            <person name="Goodwin L."/>
            <person name="Pitluck S."/>
            <person name="Chertkov O."/>
            <person name="Larimer F.W."/>
            <person name="Land M.L."/>
            <person name="Hauser L."/>
            <person name="Brettin T.S."/>
            <person name="Detter J.C."/>
            <person name="Han S."/>
            <person name="de Vos W.M."/>
            <person name="Janssen P.H."/>
            <person name="Smidt H."/>
        </authorList>
    </citation>
    <scope>NUCLEOTIDE SEQUENCE [LARGE SCALE GENOMIC DNA]</scope>
    <source>
        <strain evidence="1 2">Ellin514</strain>
    </source>
</reference>
<evidence type="ECO:0000313" key="1">
    <source>
        <dbReference type="EMBL" id="EEF59628.1"/>
    </source>
</evidence>
<dbReference type="Pfam" id="PF07394">
    <property type="entry name" value="DUF1501"/>
    <property type="match status" value="1"/>
</dbReference>
<organism evidence="1 2">
    <name type="scientific">Pedosphaera parvula (strain Ellin514)</name>
    <dbReference type="NCBI Taxonomy" id="320771"/>
    <lineage>
        <taxon>Bacteria</taxon>
        <taxon>Pseudomonadati</taxon>
        <taxon>Verrucomicrobiota</taxon>
        <taxon>Pedosphaerae</taxon>
        <taxon>Pedosphaerales</taxon>
        <taxon>Pedosphaeraceae</taxon>
        <taxon>Pedosphaera</taxon>
    </lineage>
</organism>
<dbReference type="OrthoDB" id="176215at2"/>
<protein>
    <recommendedName>
        <fullName evidence="3">Sulfatase</fullName>
    </recommendedName>
</protein>
<dbReference type="EMBL" id="ABOX02000025">
    <property type="protein sequence ID" value="EEF59628.1"/>
    <property type="molecule type" value="Genomic_DNA"/>
</dbReference>
<dbReference type="Gene3D" id="3.40.720.10">
    <property type="entry name" value="Alkaline Phosphatase, subunit A"/>
    <property type="match status" value="1"/>
</dbReference>
<proteinExistence type="predicted"/>
<dbReference type="Proteomes" id="UP000003688">
    <property type="component" value="Unassembled WGS sequence"/>
</dbReference>
<dbReference type="RefSeq" id="WP_007416301.1">
    <property type="nucleotide sequence ID" value="NZ_ABOX02000025.1"/>
</dbReference>
<evidence type="ECO:0008006" key="3">
    <source>
        <dbReference type="Google" id="ProtNLM"/>
    </source>
</evidence>
<dbReference type="PANTHER" id="PTHR43737:SF1">
    <property type="entry name" value="DUF1501 DOMAIN-CONTAINING PROTEIN"/>
    <property type="match status" value="1"/>
</dbReference>
<evidence type="ECO:0000313" key="2">
    <source>
        <dbReference type="Proteomes" id="UP000003688"/>
    </source>
</evidence>
<keyword evidence="2" id="KW-1185">Reference proteome</keyword>
<dbReference type="PROSITE" id="PS51318">
    <property type="entry name" value="TAT"/>
    <property type="match status" value="1"/>
</dbReference>
<gene>
    <name evidence="1" type="ORF">Cflav_PD2617</name>
</gene>
<name>B9XKF8_PEDPL</name>
<dbReference type="STRING" id="320771.Cflav_PD2617"/>
<dbReference type="InterPro" id="IPR017850">
    <property type="entry name" value="Alkaline_phosphatase_core_sf"/>
</dbReference>
<sequence length="491" mass="54133">MKQPRINFRQEMEMEAKKLLTRRHFFRDCGVGLGSIALASLLNGDKLLAATAARAQAKADPLLPKAPHFTPKAKRVIYLFMAGAPSQLDMFDYKPTLAKYDGHPVPAELVKDQRYAFIPRDAALFATTLKFSKHGKCGAELSETLPHLGEIVDDIAIVKSMTTDAFNHAPAQIFMNTGATQFGRPSMGSWVTYGLGSESQSLPGFVVLSSAGGTSGGASNWGCGFLPTVYQGVPFRRSGDPILSLSNPNGVTKQMQRDSLDVLKELNQHHLDVVGDPEIATRINAFEMAYRMQASAPELMDISKESKDTLEMYGAEPGKSSFANNCLLARRLVERGVRFVQLYHEAWDHHSEVINGVKNQCGVTDKPAAALIKDLKQRGLLEDTLVVWGGEFGRTPMVETNEAAGRKMGRDHHPQAFTMWMAGGGIKPGITLGQTDDFGFHIVEDRVHVHDLHATLLHLMGFDHTKLTYHFQGRDFRLTDVEGELVPKLFT</sequence>
<dbReference type="PANTHER" id="PTHR43737">
    <property type="entry name" value="BLL7424 PROTEIN"/>
    <property type="match status" value="1"/>
</dbReference>
<dbReference type="AlphaFoldDB" id="B9XKF8"/>